<dbReference type="SUPFAM" id="SSF46785">
    <property type="entry name" value="Winged helix' DNA-binding domain"/>
    <property type="match status" value="1"/>
</dbReference>
<dbReference type="GO" id="GO:0003700">
    <property type="term" value="F:DNA-binding transcription factor activity"/>
    <property type="evidence" value="ECO:0007669"/>
    <property type="project" value="InterPro"/>
</dbReference>
<dbReference type="InterPro" id="IPR000524">
    <property type="entry name" value="Tscrpt_reg_HTH_GntR"/>
</dbReference>
<dbReference type="InterPro" id="IPR050679">
    <property type="entry name" value="Bact_HTH_transcr_reg"/>
</dbReference>
<protein>
    <recommendedName>
        <fullName evidence="4">HTH gntR-type domain-containing protein</fullName>
    </recommendedName>
</protein>
<comment type="caution">
    <text evidence="5">The sequence shown here is derived from an EMBL/GenBank/DDBJ whole genome shotgun (WGS) entry which is preliminary data.</text>
</comment>
<sequence length="123" mass="13458">MLKNVGQVLSRRSAQIADLLRREIESGRSAPGHLLSSERRLAETHGVSVKTVRRALEVLQAEALVAAEERRGYRVLSRALDPDRGNPLAFVVGRSPTASTDVFFARVQAALQAAATRRGWSLL</sequence>
<dbReference type="Gene3D" id="1.10.10.10">
    <property type="entry name" value="Winged helix-like DNA-binding domain superfamily/Winged helix DNA-binding domain"/>
    <property type="match status" value="1"/>
</dbReference>
<dbReference type="PANTHER" id="PTHR44846:SF17">
    <property type="entry name" value="GNTR-FAMILY TRANSCRIPTIONAL REGULATOR"/>
    <property type="match status" value="1"/>
</dbReference>
<dbReference type="GO" id="GO:0003677">
    <property type="term" value="F:DNA binding"/>
    <property type="evidence" value="ECO:0007669"/>
    <property type="project" value="UniProtKB-KW"/>
</dbReference>
<keyword evidence="2" id="KW-0238">DNA-binding</keyword>
<dbReference type="CDD" id="cd07377">
    <property type="entry name" value="WHTH_GntR"/>
    <property type="match status" value="1"/>
</dbReference>
<dbReference type="EMBL" id="ADZX01000258">
    <property type="protein sequence ID" value="EFK97313.1"/>
    <property type="molecule type" value="Genomic_DNA"/>
</dbReference>
<evidence type="ECO:0000256" key="1">
    <source>
        <dbReference type="ARBA" id="ARBA00023015"/>
    </source>
</evidence>
<organism evidence="5">
    <name type="scientific">sediment metagenome</name>
    <dbReference type="NCBI Taxonomy" id="749907"/>
    <lineage>
        <taxon>unclassified sequences</taxon>
        <taxon>metagenomes</taxon>
        <taxon>ecological metagenomes</taxon>
    </lineage>
</organism>
<dbReference type="InterPro" id="IPR036388">
    <property type="entry name" value="WH-like_DNA-bd_sf"/>
</dbReference>
<feature type="domain" description="HTH gntR-type" evidence="4">
    <location>
        <begin position="10"/>
        <end position="78"/>
    </location>
</feature>
<keyword evidence="3" id="KW-0804">Transcription</keyword>
<feature type="non-terminal residue" evidence="5">
    <location>
        <position position="123"/>
    </location>
</feature>
<dbReference type="AlphaFoldDB" id="D9PGK2"/>
<dbReference type="SMART" id="SM00345">
    <property type="entry name" value="HTH_GNTR"/>
    <property type="match status" value="1"/>
</dbReference>
<name>D9PGK2_9ZZZZ</name>
<dbReference type="GO" id="GO:0045892">
    <property type="term" value="P:negative regulation of DNA-templated transcription"/>
    <property type="evidence" value="ECO:0007669"/>
    <property type="project" value="TreeGrafter"/>
</dbReference>
<dbReference type="InterPro" id="IPR036390">
    <property type="entry name" value="WH_DNA-bd_sf"/>
</dbReference>
<dbReference type="PANTHER" id="PTHR44846">
    <property type="entry name" value="MANNOSYL-D-GLYCERATE TRANSPORT/METABOLISM SYSTEM REPRESSOR MNGR-RELATED"/>
    <property type="match status" value="1"/>
</dbReference>
<dbReference type="Pfam" id="PF00392">
    <property type="entry name" value="GntR"/>
    <property type="match status" value="1"/>
</dbReference>
<evidence type="ECO:0000256" key="2">
    <source>
        <dbReference type="ARBA" id="ARBA00023125"/>
    </source>
</evidence>
<evidence type="ECO:0000313" key="5">
    <source>
        <dbReference type="EMBL" id="EFK97313.1"/>
    </source>
</evidence>
<evidence type="ECO:0000256" key="3">
    <source>
        <dbReference type="ARBA" id="ARBA00023163"/>
    </source>
</evidence>
<reference evidence="5" key="1">
    <citation type="submission" date="2010-07" db="EMBL/GenBank/DDBJ databases">
        <authorList>
            <consortium name="CONSOLIDER consortium CSD2007-00005"/>
            <person name="Guazzaroni M.-E."/>
            <person name="Richter M."/>
            <person name="Garcia-Salamanca A."/>
            <person name="Yarza P."/>
            <person name="Ferrer M."/>
        </authorList>
    </citation>
    <scope>NUCLEOTIDE SEQUENCE</scope>
</reference>
<reference evidence="5" key="2">
    <citation type="journal article" date="2011" name="Microb. Ecol.">
        <title>Taxonomic and Functional Metagenomic Profiling of the Microbial Community in the Anoxic Sediment of a Sub-saline Shallow Lake (Laguna de Carrizo, Central Spain).</title>
        <authorList>
            <person name="Ferrer M."/>
            <person name="Guazzaroni M.E."/>
            <person name="Richter M."/>
            <person name="Garcia-Salamanca A."/>
            <person name="Yarza P."/>
            <person name="Suarez-Suarez A."/>
            <person name="Solano J."/>
            <person name="Alcaide M."/>
            <person name="van Dillewijn P."/>
            <person name="Molina-Henares M.A."/>
            <person name="Lopez-Cortes N."/>
            <person name="Al-Ramahi Y."/>
            <person name="Guerrero C."/>
            <person name="Acosta A."/>
            <person name="de Eugenio L.I."/>
            <person name="Martinez V."/>
            <person name="Marques S."/>
            <person name="Rojo F."/>
            <person name="Santero E."/>
            <person name="Genilloud O."/>
            <person name="Perez-Perez J."/>
            <person name="Rossello-Mora R."/>
            <person name="Ramos J.L."/>
        </authorList>
    </citation>
    <scope>NUCLEOTIDE SEQUENCE</scope>
</reference>
<evidence type="ECO:0000259" key="4">
    <source>
        <dbReference type="PROSITE" id="PS50949"/>
    </source>
</evidence>
<proteinExistence type="predicted"/>
<dbReference type="PROSITE" id="PS50949">
    <property type="entry name" value="HTH_GNTR"/>
    <property type="match status" value="1"/>
</dbReference>
<keyword evidence="1" id="KW-0805">Transcription regulation</keyword>
<gene>
    <name evidence="5" type="ORF">LDC_0649</name>
</gene>
<accession>D9PGK2</accession>